<dbReference type="GO" id="GO:0005576">
    <property type="term" value="C:extracellular region"/>
    <property type="evidence" value="ECO:0007669"/>
    <property type="project" value="GOC"/>
</dbReference>
<evidence type="ECO:0000313" key="7">
    <source>
        <dbReference type="Proteomes" id="UP000694395"/>
    </source>
</evidence>
<dbReference type="Gene3D" id="1.10.287.1490">
    <property type="match status" value="1"/>
</dbReference>
<organism evidence="6 7">
    <name type="scientific">Oncorhynchus mykiss</name>
    <name type="common">Rainbow trout</name>
    <name type="synonym">Salmo gairdneri</name>
    <dbReference type="NCBI Taxonomy" id="8022"/>
    <lineage>
        <taxon>Eukaryota</taxon>
        <taxon>Metazoa</taxon>
        <taxon>Chordata</taxon>
        <taxon>Craniata</taxon>
        <taxon>Vertebrata</taxon>
        <taxon>Euteleostomi</taxon>
        <taxon>Actinopterygii</taxon>
        <taxon>Neopterygii</taxon>
        <taxon>Teleostei</taxon>
        <taxon>Protacanthopterygii</taxon>
        <taxon>Salmoniformes</taxon>
        <taxon>Salmonidae</taxon>
        <taxon>Salmoninae</taxon>
        <taxon>Oncorhynchus</taxon>
    </lineage>
</organism>
<dbReference type="GO" id="GO:0060285">
    <property type="term" value="P:cilium-dependent cell motility"/>
    <property type="evidence" value="ECO:0007669"/>
    <property type="project" value="TreeGrafter"/>
</dbReference>
<evidence type="ECO:0000313" key="6">
    <source>
        <dbReference type="Ensembl" id="ENSOMYP00000110181.1"/>
    </source>
</evidence>
<dbReference type="InterPro" id="IPR033290">
    <property type="entry name" value="CCDC39"/>
</dbReference>
<evidence type="ECO:0000256" key="2">
    <source>
        <dbReference type="ARBA" id="ARBA00016725"/>
    </source>
</evidence>
<dbReference type="Ensembl" id="ENSOMYT00000164201.1">
    <property type="protein sequence ID" value="ENSOMYP00000110181.1"/>
    <property type="gene ID" value="ENSOMYG00000045438.2"/>
</dbReference>
<dbReference type="PANTHER" id="PTHR18962">
    <property type="entry name" value="COILED-COIL DOMAIN-CONTAINING PROTEIN 39"/>
    <property type="match status" value="1"/>
</dbReference>
<name>A0A8K9USG9_ONCMY</name>
<dbReference type="GeneTree" id="ENSGT00390000015010"/>
<reference evidence="6" key="3">
    <citation type="submission" date="2025-09" db="UniProtKB">
        <authorList>
            <consortium name="Ensembl"/>
        </authorList>
    </citation>
    <scope>IDENTIFICATION</scope>
</reference>
<keyword evidence="7" id="KW-1185">Reference proteome</keyword>
<evidence type="ECO:0000256" key="3">
    <source>
        <dbReference type="ARBA" id="ARBA00023054"/>
    </source>
</evidence>
<sequence>MSNILLSEVGWDEGFAIPVANAENKGLEDELQMKQNQKLQLENKLGGYKDRIQAMAEHLTNVRQELSQTQALCKAREKETESEMHFKALAEREVGRLRQEIAQLDNELGALREKKNAQENNIFKATQKLEELKSQLNWDQQTLDAWLEESAHKDEDTMAIIKYAQQDESRIRELTLLIEKMTLEANQKHKALDNELTETISAQIGLDKTAENFRQAHLERQELIHQWENTIEQMKKRDSEMQQCSMLLTQVNQDIRERNGVIKEKKTFLESETENNKEYEKKIAMADRQAAKLRREFQEQESNRTRLQDELESLKGTVDRAATDVESMRSQLANMKKDIQDKNNKIKGAKLHNTALEEKLKTVTETTLSVEERAAQMEQVLKEEEQTIKDMDAQLHRHREVLFRESQEVQALRLKEKDSMAVLSGSRVALSNLDSRLSKLDQNSLKQQEIIYNQDFQIQLLERKMLRLRGEVNTEEKQVLEKKAQKLAHRLEEKKRTATMLTTQLKKLQVDRPLLKEAEKTGAEKSDLTTKIEELHLTQAHTHTVTVTADTMVEDNILKLEIKRLRDLLYNKADSVLSLEKRRLQLQTAMREREEEIKAHREMLNKQVKITDQERQGLSAEVHERLSKVDKMRKRYEIMTVSMAAPEGEEEKSQAYYVIKAAQEKEELQREGDDLDAKIRKMEKEIRALENTLHVVNSRNTTYRKSFNKVTESSEEYQEKLKLDEQKRAAEEKYKYKRRQIRELQEDIQGMNNTLDNLLQEEAIQNVRTEETQSHIMSLNRELVSQQEKLHRVTKQCSKLTKEIRSAKKAKEETFEERDIELRELKDFNKNINKMLLVAMEEQPDLRSALHMYFVQVSFFSFYYKK</sequence>
<feature type="coiled-coil region" evidence="5">
    <location>
        <begin position="727"/>
        <end position="817"/>
    </location>
</feature>
<comment type="function">
    <text evidence="4">Required for assembly of dynein regulatory complex (DRC) and inner dynein arm (IDA) complexes, which are responsible for ciliary beat regulation, thereby playing a central role in motility in cilia and flagella. Probably acts together with CCDC40 to form a molecular ruler that determines the 96 nanometer (nm) repeat length and arrangements of components in cilia and flagella. Not required for outer dynein arm complexes assembly.</text>
</comment>
<feature type="coiled-coil region" evidence="5">
    <location>
        <begin position="658"/>
        <end position="699"/>
    </location>
</feature>
<reference evidence="6" key="2">
    <citation type="submission" date="2025-08" db="UniProtKB">
        <authorList>
            <consortium name="Ensembl"/>
        </authorList>
    </citation>
    <scope>IDENTIFICATION</scope>
</reference>
<evidence type="ECO:0000256" key="4">
    <source>
        <dbReference type="ARBA" id="ARBA00045182"/>
    </source>
</evidence>
<comment type="similarity">
    <text evidence="1">Belongs to the CCDC39 family.</text>
</comment>
<keyword evidence="3 5" id="KW-0175">Coiled coil</keyword>
<evidence type="ECO:0000256" key="1">
    <source>
        <dbReference type="ARBA" id="ARBA00005805"/>
    </source>
</evidence>
<dbReference type="GO" id="GO:0005930">
    <property type="term" value="C:axoneme"/>
    <property type="evidence" value="ECO:0007669"/>
    <property type="project" value="InterPro"/>
</dbReference>
<dbReference type="Proteomes" id="UP000694395">
    <property type="component" value="Chromosome 28"/>
</dbReference>
<evidence type="ECO:0000256" key="5">
    <source>
        <dbReference type="SAM" id="Coils"/>
    </source>
</evidence>
<dbReference type="GO" id="GO:0036159">
    <property type="term" value="P:inner dynein arm assembly"/>
    <property type="evidence" value="ECO:0007669"/>
    <property type="project" value="InterPro"/>
</dbReference>
<feature type="coiled-coil region" evidence="5">
    <location>
        <begin position="458"/>
        <end position="511"/>
    </location>
</feature>
<gene>
    <name evidence="6" type="primary">ccdc39</name>
</gene>
<protein>
    <recommendedName>
        <fullName evidence="2">Coiled-coil domain-containing protein 39</fullName>
    </recommendedName>
</protein>
<accession>A0A8K9USG9</accession>
<feature type="coiled-coil region" evidence="5">
    <location>
        <begin position="262"/>
        <end position="401"/>
    </location>
</feature>
<dbReference type="AlphaFoldDB" id="A0A8K9USG9"/>
<proteinExistence type="inferred from homology"/>
<feature type="coiled-coil region" evidence="5">
    <location>
        <begin position="17"/>
        <end position="51"/>
    </location>
</feature>
<feature type="coiled-coil region" evidence="5">
    <location>
        <begin position="87"/>
        <end position="184"/>
    </location>
</feature>
<dbReference type="PANTHER" id="PTHR18962:SF0">
    <property type="entry name" value="COILED-COIL DOMAIN-CONTAINING PROTEIN 39"/>
    <property type="match status" value="1"/>
</dbReference>
<dbReference type="Pfam" id="PF24161">
    <property type="entry name" value="CCDC39"/>
    <property type="match status" value="1"/>
</dbReference>
<dbReference type="GO" id="GO:0060287">
    <property type="term" value="P:epithelial cilium movement involved in determination of left/right asymmetry"/>
    <property type="evidence" value="ECO:0007669"/>
    <property type="project" value="TreeGrafter"/>
</dbReference>
<reference evidence="6" key="1">
    <citation type="submission" date="2020-07" db="EMBL/GenBank/DDBJ databases">
        <title>A long reads based de novo assembly of the rainbow trout Arlee double haploid line genome.</title>
        <authorList>
            <person name="Gao G."/>
            <person name="Palti Y."/>
        </authorList>
    </citation>
    <scope>NUCLEOTIDE SEQUENCE [LARGE SCALE GENOMIC DNA]</scope>
</reference>